<evidence type="ECO:0000313" key="8">
    <source>
        <dbReference type="Proteomes" id="UP000291301"/>
    </source>
</evidence>
<keyword evidence="8" id="KW-1185">Reference proteome</keyword>
<protein>
    <submittedName>
        <fullName evidence="7">AMP-dependent synthetase</fullName>
    </submittedName>
</protein>
<keyword evidence="4" id="KW-0067">ATP-binding</keyword>
<dbReference type="PANTHER" id="PTHR43605:SF10">
    <property type="entry name" value="ACYL-COA SYNTHETASE MEDIUM CHAIN FAMILY MEMBER 3"/>
    <property type="match status" value="1"/>
</dbReference>
<dbReference type="AlphaFoldDB" id="A0A4R0PBH0"/>
<evidence type="ECO:0000256" key="3">
    <source>
        <dbReference type="ARBA" id="ARBA00022741"/>
    </source>
</evidence>
<feature type="domain" description="AMP-binding enzyme C-terminal" evidence="6">
    <location>
        <begin position="457"/>
        <end position="535"/>
    </location>
</feature>
<dbReference type="InterPro" id="IPR025110">
    <property type="entry name" value="AMP-bd_C"/>
</dbReference>
<keyword evidence="3" id="KW-0547">Nucleotide-binding</keyword>
<dbReference type="PROSITE" id="PS00455">
    <property type="entry name" value="AMP_BINDING"/>
    <property type="match status" value="1"/>
</dbReference>
<dbReference type="GO" id="GO:0006637">
    <property type="term" value="P:acyl-CoA metabolic process"/>
    <property type="evidence" value="ECO:0007669"/>
    <property type="project" value="TreeGrafter"/>
</dbReference>
<sequence>MEQCIALAMLPADAKSYDDLINRFRWDVPETFNIGVACADAPAGRNPDGPAIIDWSAEEPVTLTFGELADRSSRLAGALRARGIARGDRVAILLPQCFEAVIAHIAVYKLGAIAVPMAMQFGPDAIAYRLTLSGARAILLDQSGLEKLKTAGAGFEALQLVISVGGGDGTEAFDALVAAAPSGFTPVDTQAGDPALMIFTSGTTGQPKGALHAHRVLLGHLPGVQMHHEFLPQPGDLLWTPADWAWAGGLLNVLLPGLFFGVPVVAARAPRFEAEWALALMERAGIRNTFLPPTALRMLSTVEDVAGRYGLKLRTIGSGGEALGKKTLEWCRETLGLTVNEFYGQTECNLVLSACRQIDVLRPGSMGKPVPGHHVAIINDDGSVLPPGAQGQIAVRRPDPVMFLRYWSDNAATEKKFIGDWMTTGDRGVMDADGFFHFVGRDDDVITSAGYRIGPAEIEDCLVGHPAVALAAVIGKPDPMRTQLVKAYIVLRKAYAPGDNLKREIQSYVKARLSAHEYPREIEFIDEMPLTTTGKVIRRLFRERAVAESG</sequence>
<dbReference type="Gene3D" id="3.40.50.12780">
    <property type="entry name" value="N-terminal domain of ligase-like"/>
    <property type="match status" value="1"/>
</dbReference>
<dbReference type="InterPro" id="IPR051087">
    <property type="entry name" value="Mitochondrial_ACSM"/>
</dbReference>
<dbReference type="Pfam" id="PF00501">
    <property type="entry name" value="AMP-binding"/>
    <property type="match status" value="1"/>
</dbReference>
<dbReference type="RefSeq" id="WP_131568938.1">
    <property type="nucleotide sequence ID" value="NZ_JAINFK010000003.1"/>
</dbReference>
<comment type="similarity">
    <text evidence="1">Belongs to the ATP-dependent AMP-binding enzyme family.</text>
</comment>
<dbReference type="GO" id="GO:0015645">
    <property type="term" value="F:fatty acid ligase activity"/>
    <property type="evidence" value="ECO:0007669"/>
    <property type="project" value="TreeGrafter"/>
</dbReference>
<dbReference type="GO" id="GO:0004321">
    <property type="term" value="F:fatty-acyl-CoA synthase activity"/>
    <property type="evidence" value="ECO:0007669"/>
    <property type="project" value="TreeGrafter"/>
</dbReference>
<evidence type="ECO:0000256" key="4">
    <source>
        <dbReference type="ARBA" id="ARBA00022840"/>
    </source>
</evidence>
<dbReference type="OrthoDB" id="9803968at2"/>
<organism evidence="7 8">
    <name type="scientific">Oricola cellulosilytica</name>
    <dbReference type="NCBI Taxonomy" id="1429082"/>
    <lineage>
        <taxon>Bacteria</taxon>
        <taxon>Pseudomonadati</taxon>
        <taxon>Pseudomonadota</taxon>
        <taxon>Alphaproteobacteria</taxon>
        <taxon>Hyphomicrobiales</taxon>
        <taxon>Ahrensiaceae</taxon>
        <taxon>Oricola</taxon>
    </lineage>
</organism>
<feature type="domain" description="AMP-dependent synthetase/ligase" evidence="5">
    <location>
        <begin position="43"/>
        <end position="407"/>
    </location>
</feature>
<reference evidence="7 8" key="1">
    <citation type="journal article" date="2015" name="Antonie Van Leeuwenhoek">
        <title>Oricola cellulosilytica gen. nov., sp. nov., a cellulose-degrading bacterium of the family Phyllobacteriaceae isolated from surface seashore water, and emended descriptions of Mesorhizobium loti and Phyllobacterium myrsinacearum.</title>
        <authorList>
            <person name="Hameed A."/>
            <person name="Shahina M."/>
            <person name="Lai W.A."/>
            <person name="Lin S.Y."/>
            <person name="Young L.S."/>
            <person name="Liu Y.C."/>
            <person name="Hsu Y.H."/>
            <person name="Young C.C."/>
        </authorList>
    </citation>
    <scope>NUCLEOTIDE SEQUENCE [LARGE SCALE GENOMIC DNA]</scope>
    <source>
        <strain evidence="7 8">KCTC 52183</strain>
    </source>
</reference>
<dbReference type="InterPro" id="IPR042099">
    <property type="entry name" value="ANL_N_sf"/>
</dbReference>
<dbReference type="InterPro" id="IPR045851">
    <property type="entry name" value="AMP-bd_C_sf"/>
</dbReference>
<gene>
    <name evidence="7" type="ORF">E0D97_11325</name>
</gene>
<evidence type="ECO:0000259" key="6">
    <source>
        <dbReference type="Pfam" id="PF13193"/>
    </source>
</evidence>
<dbReference type="PANTHER" id="PTHR43605">
    <property type="entry name" value="ACYL-COENZYME A SYNTHETASE"/>
    <property type="match status" value="1"/>
</dbReference>
<dbReference type="Pfam" id="PF13193">
    <property type="entry name" value="AMP-binding_C"/>
    <property type="match status" value="1"/>
</dbReference>
<dbReference type="FunFam" id="3.30.300.30:FF:000005">
    <property type="entry name" value="Acyl-coenzyme A synthetase ACSM5, mitochondrial"/>
    <property type="match status" value="1"/>
</dbReference>
<dbReference type="GO" id="GO:0016405">
    <property type="term" value="F:CoA-ligase activity"/>
    <property type="evidence" value="ECO:0007669"/>
    <property type="project" value="UniProtKB-ARBA"/>
</dbReference>
<name>A0A4R0PBH0_9HYPH</name>
<keyword evidence="2" id="KW-0436">Ligase</keyword>
<evidence type="ECO:0000256" key="1">
    <source>
        <dbReference type="ARBA" id="ARBA00006432"/>
    </source>
</evidence>
<comment type="caution">
    <text evidence="7">The sequence shown here is derived from an EMBL/GenBank/DDBJ whole genome shotgun (WGS) entry which is preliminary data.</text>
</comment>
<accession>A0A4R0PBH0</accession>
<dbReference type="Proteomes" id="UP000291301">
    <property type="component" value="Unassembled WGS sequence"/>
</dbReference>
<evidence type="ECO:0000313" key="7">
    <source>
        <dbReference type="EMBL" id="TCD13697.1"/>
    </source>
</evidence>
<dbReference type="InterPro" id="IPR000873">
    <property type="entry name" value="AMP-dep_synth/lig_dom"/>
</dbReference>
<dbReference type="EMBL" id="SJST01000004">
    <property type="protein sequence ID" value="TCD13697.1"/>
    <property type="molecule type" value="Genomic_DNA"/>
</dbReference>
<dbReference type="GO" id="GO:0005524">
    <property type="term" value="F:ATP binding"/>
    <property type="evidence" value="ECO:0007669"/>
    <property type="project" value="UniProtKB-KW"/>
</dbReference>
<dbReference type="GO" id="GO:0006633">
    <property type="term" value="P:fatty acid biosynthetic process"/>
    <property type="evidence" value="ECO:0007669"/>
    <property type="project" value="TreeGrafter"/>
</dbReference>
<dbReference type="SUPFAM" id="SSF56801">
    <property type="entry name" value="Acetyl-CoA synthetase-like"/>
    <property type="match status" value="1"/>
</dbReference>
<dbReference type="Gene3D" id="3.30.300.30">
    <property type="match status" value="1"/>
</dbReference>
<proteinExistence type="inferred from homology"/>
<dbReference type="InterPro" id="IPR020845">
    <property type="entry name" value="AMP-binding_CS"/>
</dbReference>
<evidence type="ECO:0000259" key="5">
    <source>
        <dbReference type="Pfam" id="PF00501"/>
    </source>
</evidence>
<evidence type="ECO:0000256" key="2">
    <source>
        <dbReference type="ARBA" id="ARBA00022598"/>
    </source>
</evidence>